<gene>
    <name evidence="1" type="ORF">E2C01_068609</name>
</gene>
<dbReference type="AlphaFoldDB" id="A0A5B7HWM1"/>
<sequence>MATVTGKVRVRKLPDVVIALHYTHIHRSIAMVQLIVSIAVMLTRYVSGNAPGIAWSRTFYSLPIVNLSASVAPAVNSSTARRTVLVRHLMLLWPLGLRLSLPVRRELLLLPLTLLGRVVLFNFDQ</sequence>
<protein>
    <submittedName>
        <fullName evidence="1">Uncharacterized protein</fullName>
    </submittedName>
</protein>
<evidence type="ECO:0000313" key="1">
    <source>
        <dbReference type="EMBL" id="MPC74255.1"/>
    </source>
</evidence>
<reference evidence="1 2" key="1">
    <citation type="submission" date="2019-05" db="EMBL/GenBank/DDBJ databases">
        <title>Another draft genome of Portunus trituberculatus and its Hox gene families provides insights of decapod evolution.</title>
        <authorList>
            <person name="Jeong J.-H."/>
            <person name="Song I."/>
            <person name="Kim S."/>
            <person name="Choi T."/>
            <person name="Kim D."/>
            <person name="Ryu S."/>
            <person name="Kim W."/>
        </authorList>
    </citation>
    <scope>NUCLEOTIDE SEQUENCE [LARGE SCALE GENOMIC DNA]</scope>
    <source>
        <tissue evidence="1">Muscle</tissue>
    </source>
</reference>
<accession>A0A5B7HWM1</accession>
<proteinExistence type="predicted"/>
<organism evidence="1 2">
    <name type="scientific">Portunus trituberculatus</name>
    <name type="common">Swimming crab</name>
    <name type="synonym">Neptunus trituberculatus</name>
    <dbReference type="NCBI Taxonomy" id="210409"/>
    <lineage>
        <taxon>Eukaryota</taxon>
        <taxon>Metazoa</taxon>
        <taxon>Ecdysozoa</taxon>
        <taxon>Arthropoda</taxon>
        <taxon>Crustacea</taxon>
        <taxon>Multicrustacea</taxon>
        <taxon>Malacostraca</taxon>
        <taxon>Eumalacostraca</taxon>
        <taxon>Eucarida</taxon>
        <taxon>Decapoda</taxon>
        <taxon>Pleocyemata</taxon>
        <taxon>Brachyura</taxon>
        <taxon>Eubrachyura</taxon>
        <taxon>Portunoidea</taxon>
        <taxon>Portunidae</taxon>
        <taxon>Portuninae</taxon>
        <taxon>Portunus</taxon>
    </lineage>
</organism>
<name>A0A5B7HWM1_PORTR</name>
<dbReference type="EMBL" id="VSRR010038544">
    <property type="protein sequence ID" value="MPC74255.1"/>
    <property type="molecule type" value="Genomic_DNA"/>
</dbReference>
<comment type="caution">
    <text evidence="1">The sequence shown here is derived from an EMBL/GenBank/DDBJ whole genome shotgun (WGS) entry which is preliminary data.</text>
</comment>
<dbReference type="Proteomes" id="UP000324222">
    <property type="component" value="Unassembled WGS sequence"/>
</dbReference>
<evidence type="ECO:0000313" key="2">
    <source>
        <dbReference type="Proteomes" id="UP000324222"/>
    </source>
</evidence>
<keyword evidence="2" id="KW-1185">Reference proteome</keyword>